<dbReference type="InterPro" id="IPR016095">
    <property type="entry name" value="Ribosomal_uL1_3-a/b-sand"/>
</dbReference>
<dbReference type="GO" id="GO:0005840">
    <property type="term" value="C:ribosome"/>
    <property type="evidence" value="ECO:0007669"/>
    <property type="project" value="UniProtKB-KW"/>
</dbReference>
<dbReference type="InterPro" id="IPR028364">
    <property type="entry name" value="Ribosomal_uL1/biogenesis"/>
</dbReference>
<dbReference type="Gene3D" id="3.40.50.790">
    <property type="match status" value="1"/>
</dbReference>
<comment type="similarity">
    <text evidence="1 9 10">Belongs to the universal ribosomal protein uL1 family.</text>
</comment>
<evidence type="ECO:0000256" key="1">
    <source>
        <dbReference type="ARBA" id="ARBA00010531"/>
    </source>
</evidence>
<keyword evidence="12" id="KW-1185">Reference proteome</keyword>
<dbReference type="InterPro" id="IPR023673">
    <property type="entry name" value="Ribosomal_uL1_CS"/>
</dbReference>
<dbReference type="CDD" id="cd00403">
    <property type="entry name" value="Ribosomal_L1"/>
    <property type="match status" value="1"/>
</dbReference>
<dbReference type="PANTHER" id="PTHR36427:SF3">
    <property type="entry name" value="LARGE RIBOSOMAL SUBUNIT PROTEIN UL1M"/>
    <property type="match status" value="1"/>
</dbReference>
<dbReference type="Pfam" id="PF00687">
    <property type="entry name" value="Ribosomal_L1"/>
    <property type="match status" value="1"/>
</dbReference>
<dbReference type="SUPFAM" id="SSF56808">
    <property type="entry name" value="Ribosomal protein L1"/>
    <property type="match status" value="1"/>
</dbReference>
<evidence type="ECO:0000313" key="11">
    <source>
        <dbReference type="EMBL" id="MDY7230894.1"/>
    </source>
</evidence>
<dbReference type="EMBL" id="JAXIVS010000012">
    <property type="protein sequence ID" value="MDY7230894.1"/>
    <property type="molecule type" value="Genomic_DNA"/>
</dbReference>
<accession>A0ABU5HDD9</accession>
<evidence type="ECO:0000256" key="4">
    <source>
        <dbReference type="ARBA" id="ARBA00022845"/>
    </source>
</evidence>
<evidence type="ECO:0000256" key="8">
    <source>
        <dbReference type="ARBA" id="ARBA00035241"/>
    </source>
</evidence>
<evidence type="ECO:0000256" key="9">
    <source>
        <dbReference type="HAMAP-Rule" id="MF_01318"/>
    </source>
</evidence>
<dbReference type="NCBIfam" id="TIGR01169">
    <property type="entry name" value="rplA_bact"/>
    <property type="match status" value="1"/>
</dbReference>
<dbReference type="PANTHER" id="PTHR36427">
    <property type="entry name" value="54S RIBOSOMAL PROTEIN L1, MITOCHONDRIAL"/>
    <property type="match status" value="1"/>
</dbReference>
<comment type="function">
    <text evidence="9">Protein L1 is also a translational repressor protein, it controls the translation of the L11 operon by binding to its mRNA.</text>
</comment>
<organism evidence="11 12">
    <name type="scientific">Hyalangium rubrum</name>
    <dbReference type="NCBI Taxonomy" id="3103134"/>
    <lineage>
        <taxon>Bacteria</taxon>
        <taxon>Pseudomonadati</taxon>
        <taxon>Myxococcota</taxon>
        <taxon>Myxococcia</taxon>
        <taxon>Myxococcales</taxon>
        <taxon>Cystobacterineae</taxon>
        <taxon>Archangiaceae</taxon>
        <taxon>Hyalangium</taxon>
    </lineage>
</organism>
<dbReference type="InterPro" id="IPR005878">
    <property type="entry name" value="Ribosom_uL1_bac-type"/>
</dbReference>
<sequence length="237" mass="24997">MPKIAKKFAAASALVDRNKRYTIAEGFQLLKKTVDARATKFDQTVDVAINLGVDPKHADQMVRGAVVLPHGTGAIVRVAVFAKGEKATEAEGAGADVVGGDDLAKRIEGGFLDFDTVIATPDMMGVVGRLGKVLGPRGLMPNPKVGTVTMDVKKAISDAKGGKVDFRAEKAGIVHVKMGKSSFTADKLEANFNTLVDLIMKLKPATAKGVYLKGVAVSTTMGPGIKIDTTEILARHR</sequence>
<keyword evidence="7 9" id="KW-0687">Ribonucleoprotein</keyword>
<keyword evidence="2 9" id="KW-0678">Repressor</keyword>
<comment type="subunit">
    <text evidence="9">Part of the 50S ribosomal subunit.</text>
</comment>
<name>A0ABU5HDD9_9BACT</name>
<comment type="function">
    <text evidence="9">Binds directly to 23S rRNA. The L1 stalk is quite mobile in the ribosome, and is involved in E site tRNA release.</text>
</comment>
<keyword evidence="9" id="KW-0820">tRNA-binding</keyword>
<keyword evidence="3 9" id="KW-0699">rRNA-binding</keyword>
<evidence type="ECO:0000256" key="10">
    <source>
        <dbReference type="RuleBase" id="RU000659"/>
    </source>
</evidence>
<dbReference type="InterPro" id="IPR023674">
    <property type="entry name" value="Ribosomal_uL1-like"/>
</dbReference>
<dbReference type="HAMAP" id="MF_01318_B">
    <property type="entry name" value="Ribosomal_uL1_B"/>
    <property type="match status" value="1"/>
</dbReference>
<dbReference type="PIRSF" id="PIRSF002155">
    <property type="entry name" value="Ribosomal_L1"/>
    <property type="match status" value="1"/>
</dbReference>
<dbReference type="Proteomes" id="UP001291309">
    <property type="component" value="Unassembled WGS sequence"/>
</dbReference>
<dbReference type="Gene3D" id="3.30.190.20">
    <property type="match status" value="1"/>
</dbReference>
<gene>
    <name evidence="9 11" type="primary">rplA</name>
    <name evidence="11" type="ORF">SYV04_31150</name>
</gene>
<keyword evidence="4 9" id="KW-0810">Translation regulation</keyword>
<evidence type="ECO:0000256" key="3">
    <source>
        <dbReference type="ARBA" id="ARBA00022730"/>
    </source>
</evidence>
<comment type="caution">
    <text evidence="11">The sequence shown here is derived from an EMBL/GenBank/DDBJ whole genome shotgun (WGS) entry which is preliminary data.</text>
</comment>
<dbReference type="RefSeq" id="WP_321549607.1">
    <property type="nucleotide sequence ID" value="NZ_JAXIVS010000012.1"/>
</dbReference>
<evidence type="ECO:0000256" key="5">
    <source>
        <dbReference type="ARBA" id="ARBA00022884"/>
    </source>
</evidence>
<evidence type="ECO:0000256" key="6">
    <source>
        <dbReference type="ARBA" id="ARBA00022980"/>
    </source>
</evidence>
<reference evidence="11 12" key="1">
    <citation type="submission" date="2023-12" db="EMBL/GenBank/DDBJ databases">
        <title>the genome sequence of Hyalangium sp. s54d21.</title>
        <authorList>
            <person name="Zhang X."/>
        </authorList>
    </citation>
    <scope>NUCLEOTIDE SEQUENCE [LARGE SCALE GENOMIC DNA]</scope>
    <source>
        <strain evidence="12">s54d21</strain>
    </source>
</reference>
<keyword evidence="6 9" id="KW-0689">Ribosomal protein</keyword>
<dbReference type="InterPro" id="IPR002143">
    <property type="entry name" value="Ribosomal_uL1"/>
</dbReference>
<evidence type="ECO:0000313" key="12">
    <source>
        <dbReference type="Proteomes" id="UP001291309"/>
    </source>
</evidence>
<evidence type="ECO:0000256" key="2">
    <source>
        <dbReference type="ARBA" id="ARBA00022491"/>
    </source>
</evidence>
<dbReference type="PROSITE" id="PS01199">
    <property type="entry name" value="RIBOSOMAL_L1"/>
    <property type="match status" value="1"/>
</dbReference>
<proteinExistence type="inferred from homology"/>
<evidence type="ECO:0000256" key="7">
    <source>
        <dbReference type="ARBA" id="ARBA00023274"/>
    </source>
</evidence>
<keyword evidence="5 9" id="KW-0694">RNA-binding</keyword>
<protein>
    <recommendedName>
        <fullName evidence="8 9">Large ribosomal subunit protein uL1</fullName>
    </recommendedName>
</protein>